<evidence type="ECO:0000313" key="2">
    <source>
        <dbReference type="EMBL" id="VFJ67044.1"/>
    </source>
</evidence>
<organism evidence="2">
    <name type="scientific">Candidatus Kentrum sp. FW</name>
    <dbReference type="NCBI Taxonomy" id="2126338"/>
    <lineage>
        <taxon>Bacteria</taxon>
        <taxon>Pseudomonadati</taxon>
        <taxon>Pseudomonadota</taxon>
        <taxon>Gammaproteobacteria</taxon>
        <taxon>Candidatus Kentrum</taxon>
    </lineage>
</organism>
<dbReference type="EMBL" id="CAADFD010000125">
    <property type="protein sequence ID" value="VFJ67044.1"/>
    <property type="molecule type" value="Genomic_DNA"/>
</dbReference>
<name>A0A450TIC7_9GAMM</name>
<sequence>MVLLPSSSSIGAHVIIGEDLRRVPRACRDTLRCGKKPIMTAWRSGYIHLAEDFDLKLPDLQLDVANKPTGHPTSSASPNRTSIHAGDTTAKPSTRLARAGCGSSSKKFGKRTLENGNGISALPSVTGYREALGG</sequence>
<proteinExistence type="predicted"/>
<dbReference type="AlphaFoldDB" id="A0A450TIC7"/>
<gene>
    <name evidence="2" type="ORF">BECKFW1821B_GA0114236_11258</name>
</gene>
<evidence type="ECO:0000256" key="1">
    <source>
        <dbReference type="SAM" id="MobiDB-lite"/>
    </source>
</evidence>
<reference evidence="2" key="1">
    <citation type="submission" date="2019-02" db="EMBL/GenBank/DDBJ databases">
        <authorList>
            <person name="Gruber-Vodicka R. H."/>
            <person name="Seah K. B. B."/>
        </authorList>
    </citation>
    <scope>NUCLEOTIDE SEQUENCE</scope>
    <source>
        <strain evidence="2">BECK_BZ106</strain>
    </source>
</reference>
<protein>
    <submittedName>
        <fullName evidence="2">Uncharacterized protein</fullName>
    </submittedName>
</protein>
<feature type="region of interest" description="Disordered" evidence="1">
    <location>
        <begin position="64"/>
        <end position="121"/>
    </location>
</feature>
<feature type="compositionally biased region" description="Polar residues" evidence="1">
    <location>
        <begin position="71"/>
        <end position="82"/>
    </location>
</feature>
<accession>A0A450TIC7</accession>